<dbReference type="SMR" id="A0A1S3W0I6"/>
<dbReference type="RefSeq" id="XP_014524110.2">
    <property type="nucleotide sequence ID" value="XM_014668624.2"/>
</dbReference>
<organism evidence="3 4">
    <name type="scientific">Vigna radiata var. radiata</name>
    <name type="common">Mung bean</name>
    <name type="synonym">Phaseolus aureus</name>
    <dbReference type="NCBI Taxonomy" id="3916"/>
    <lineage>
        <taxon>Eukaryota</taxon>
        <taxon>Viridiplantae</taxon>
        <taxon>Streptophyta</taxon>
        <taxon>Embryophyta</taxon>
        <taxon>Tracheophyta</taxon>
        <taxon>Spermatophyta</taxon>
        <taxon>Magnoliopsida</taxon>
        <taxon>eudicotyledons</taxon>
        <taxon>Gunneridae</taxon>
        <taxon>Pentapetalae</taxon>
        <taxon>rosids</taxon>
        <taxon>fabids</taxon>
        <taxon>Fabales</taxon>
        <taxon>Fabaceae</taxon>
        <taxon>Papilionoideae</taxon>
        <taxon>50 kb inversion clade</taxon>
        <taxon>NPAAA clade</taxon>
        <taxon>indigoferoid/millettioid clade</taxon>
        <taxon>Phaseoleae</taxon>
        <taxon>Vigna</taxon>
    </lineage>
</organism>
<dbReference type="Pfam" id="PF13041">
    <property type="entry name" value="PPR_2"/>
    <property type="match status" value="3"/>
</dbReference>
<gene>
    <name evidence="4" type="primary">LOC106780347</name>
</gene>
<dbReference type="AlphaFoldDB" id="A0A1S3W0I6"/>
<evidence type="ECO:0000256" key="1">
    <source>
        <dbReference type="ARBA" id="ARBA00022737"/>
    </source>
</evidence>
<dbReference type="GO" id="GO:0009451">
    <property type="term" value="P:RNA modification"/>
    <property type="evidence" value="ECO:0007669"/>
    <property type="project" value="InterPro"/>
</dbReference>
<dbReference type="GeneID" id="106780347"/>
<dbReference type="FunFam" id="1.25.40.10:FF:000422">
    <property type="entry name" value="Pentatricopeptide repeat-containing protein"/>
    <property type="match status" value="1"/>
</dbReference>
<dbReference type="KEGG" id="vra:106780347"/>
<evidence type="ECO:0000313" key="3">
    <source>
        <dbReference type="Proteomes" id="UP000087766"/>
    </source>
</evidence>
<evidence type="ECO:0000256" key="2">
    <source>
        <dbReference type="PROSITE-ProRule" id="PRU00708"/>
    </source>
</evidence>
<accession>A0A1S3W0I6</accession>
<dbReference type="GO" id="GO:0003723">
    <property type="term" value="F:RNA binding"/>
    <property type="evidence" value="ECO:0007669"/>
    <property type="project" value="InterPro"/>
</dbReference>
<dbReference type="Gene3D" id="1.25.40.10">
    <property type="entry name" value="Tetratricopeptide repeat domain"/>
    <property type="match status" value="3"/>
</dbReference>
<feature type="repeat" description="PPR" evidence="2">
    <location>
        <begin position="159"/>
        <end position="193"/>
    </location>
</feature>
<dbReference type="Pfam" id="PF20431">
    <property type="entry name" value="E_motif"/>
    <property type="match status" value="1"/>
</dbReference>
<dbReference type="PANTHER" id="PTHR47926:SF540">
    <property type="entry name" value="PENTATRICOPEPTIDE REPEAT-CONTAINING PROTEIN"/>
    <property type="match status" value="1"/>
</dbReference>
<dbReference type="NCBIfam" id="TIGR00756">
    <property type="entry name" value="PPR"/>
    <property type="match status" value="4"/>
</dbReference>
<dbReference type="FunFam" id="1.25.40.10:FF:000344">
    <property type="entry name" value="Pentatricopeptide repeat-containing protein"/>
    <property type="match status" value="1"/>
</dbReference>
<sequence length="552" mass="62181">MNFDPCFCKPTKLSLEVRLSETTQNFKCTTFEGHKPINSCDVMRQVKQIHGYTLRNGIDQTKILIEKLLEIPNLHYAHMVLHHSPKPTLFLYNKLIQAYSSHPKHQHQCFSLYYQMRLHGFAPNQHTFNFLFSACTALSSHSLGQMLHTHFTKSGFEPDLFAATSLLDMYSKVGMLGLARQLFDEMPVRGVPTWNAMMYGYAKFGDMEGALELFGLMPKRNLVSWTTMISGYSRNKRFGEALGLFLKMEKEKGIVPNEVTLASILPACSNLGALEIGQRVEAYARKNGFFKNLYVSNAVLEMYAKCGKIDVAWRVFNEIGRFRNLCSWNSMIMGLAVHGQCCKAFELYDQMLGEGTSPDDVTFVGLLLACTHGGMVEKGRHIFKSMTTPFHIIPKLEHYGCMVDLLGRAGLLREAYEVIQSMPMKPDSVIWGALLGACSFHGNVELAEIAAESLFVLEPWNPGNYVILSNIYASAGQWDGVAKLRKVMKGSQITKSAGHSFIEEGGQLHKFIVEDRSHPKSNEIVALLDGVYEMINLNRSAFEYHLDLDFSN</sequence>
<dbReference type="Pfam" id="PF01535">
    <property type="entry name" value="PPR"/>
    <property type="match status" value="3"/>
</dbReference>
<feature type="repeat" description="PPR" evidence="2">
    <location>
        <begin position="324"/>
        <end position="358"/>
    </location>
</feature>
<protein>
    <submittedName>
        <fullName evidence="4">Pentatricopeptide repeat-containing protein At5g08510</fullName>
    </submittedName>
</protein>
<dbReference type="Gramene" id="Vradi0179s00050.1">
    <property type="protein sequence ID" value="Vradi0179s00050.1"/>
    <property type="gene ID" value="Vradi0179s00050"/>
</dbReference>
<dbReference type="InterPro" id="IPR011990">
    <property type="entry name" value="TPR-like_helical_dom_sf"/>
</dbReference>
<feature type="repeat" description="PPR" evidence="2">
    <location>
        <begin position="88"/>
        <end position="123"/>
    </location>
</feature>
<dbReference type="InterPro" id="IPR002885">
    <property type="entry name" value="PPR_rpt"/>
</dbReference>
<dbReference type="PROSITE" id="PS51375">
    <property type="entry name" value="PPR"/>
    <property type="match status" value="4"/>
</dbReference>
<dbReference type="PANTHER" id="PTHR47926">
    <property type="entry name" value="PENTATRICOPEPTIDE REPEAT-CONTAINING PROTEIN"/>
    <property type="match status" value="1"/>
</dbReference>
<keyword evidence="1" id="KW-0677">Repeat</keyword>
<evidence type="ECO:0000313" key="4">
    <source>
        <dbReference type="RefSeq" id="XP_014524110.2"/>
    </source>
</evidence>
<dbReference type="OrthoDB" id="185373at2759"/>
<dbReference type="InterPro" id="IPR046960">
    <property type="entry name" value="PPR_At4g14850-like_plant"/>
</dbReference>
<feature type="repeat" description="PPR" evidence="2">
    <location>
        <begin position="221"/>
        <end position="256"/>
    </location>
</feature>
<name>A0A1S3W0I6_VIGRR</name>
<dbReference type="InterPro" id="IPR046848">
    <property type="entry name" value="E_motif"/>
</dbReference>
<keyword evidence="3" id="KW-1185">Reference proteome</keyword>
<dbReference type="Proteomes" id="UP000087766">
    <property type="component" value="Unplaced"/>
</dbReference>
<proteinExistence type="predicted"/>
<dbReference type="FunFam" id="1.25.40.10:FF:000280">
    <property type="entry name" value="Pentatricopeptide repeat-containing protein"/>
    <property type="match status" value="1"/>
</dbReference>
<reference evidence="4" key="1">
    <citation type="submission" date="2025-08" db="UniProtKB">
        <authorList>
            <consortium name="RefSeq"/>
        </authorList>
    </citation>
    <scope>IDENTIFICATION</scope>
    <source>
        <tissue evidence="4">Leaf</tissue>
    </source>
</reference>